<feature type="non-terminal residue" evidence="2">
    <location>
        <position position="1"/>
    </location>
</feature>
<evidence type="ECO:0000256" key="1">
    <source>
        <dbReference type="SAM" id="Phobius"/>
    </source>
</evidence>
<evidence type="ECO:0008006" key="4">
    <source>
        <dbReference type="Google" id="ProtNLM"/>
    </source>
</evidence>
<protein>
    <recommendedName>
        <fullName evidence="4">ABC transporter permease</fullName>
    </recommendedName>
</protein>
<name>A0AAJ0M7L4_9PEZI</name>
<keyword evidence="1" id="KW-1133">Transmembrane helix</keyword>
<gene>
    <name evidence="2" type="ORF">B0T25DRAFT_467210</name>
</gene>
<dbReference type="Proteomes" id="UP001275084">
    <property type="component" value="Unassembled WGS sequence"/>
</dbReference>
<proteinExistence type="predicted"/>
<accession>A0AAJ0M7L4</accession>
<reference evidence="2" key="1">
    <citation type="journal article" date="2023" name="Mol. Phylogenet. Evol.">
        <title>Genome-scale phylogeny and comparative genomics of the fungal order Sordariales.</title>
        <authorList>
            <person name="Hensen N."/>
            <person name="Bonometti L."/>
            <person name="Westerberg I."/>
            <person name="Brannstrom I.O."/>
            <person name="Guillou S."/>
            <person name="Cros-Aarteil S."/>
            <person name="Calhoun S."/>
            <person name="Haridas S."/>
            <person name="Kuo A."/>
            <person name="Mondo S."/>
            <person name="Pangilinan J."/>
            <person name="Riley R."/>
            <person name="LaButti K."/>
            <person name="Andreopoulos B."/>
            <person name="Lipzen A."/>
            <person name="Chen C."/>
            <person name="Yan M."/>
            <person name="Daum C."/>
            <person name="Ng V."/>
            <person name="Clum A."/>
            <person name="Steindorff A."/>
            <person name="Ohm R.A."/>
            <person name="Martin F."/>
            <person name="Silar P."/>
            <person name="Natvig D.O."/>
            <person name="Lalanne C."/>
            <person name="Gautier V."/>
            <person name="Ament-Velasquez S.L."/>
            <person name="Kruys A."/>
            <person name="Hutchinson M.I."/>
            <person name="Powell A.J."/>
            <person name="Barry K."/>
            <person name="Miller A.N."/>
            <person name="Grigoriev I.V."/>
            <person name="Debuchy R."/>
            <person name="Gladieux P."/>
            <person name="Hiltunen Thoren M."/>
            <person name="Johannesson H."/>
        </authorList>
    </citation>
    <scope>NUCLEOTIDE SEQUENCE</scope>
    <source>
        <strain evidence="2">CBS 955.72</strain>
    </source>
</reference>
<dbReference type="GO" id="GO:0003677">
    <property type="term" value="F:DNA binding"/>
    <property type="evidence" value="ECO:0007669"/>
    <property type="project" value="InterPro"/>
</dbReference>
<dbReference type="Gene3D" id="1.10.20.10">
    <property type="entry name" value="Histone, subunit A"/>
    <property type="match status" value="1"/>
</dbReference>
<dbReference type="SUPFAM" id="SSF47113">
    <property type="entry name" value="Histone-fold"/>
    <property type="match status" value="1"/>
</dbReference>
<evidence type="ECO:0000313" key="2">
    <source>
        <dbReference type="EMBL" id="KAK3338683.1"/>
    </source>
</evidence>
<reference evidence="2" key="2">
    <citation type="submission" date="2023-06" db="EMBL/GenBank/DDBJ databases">
        <authorList>
            <consortium name="Lawrence Berkeley National Laboratory"/>
            <person name="Haridas S."/>
            <person name="Hensen N."/>
            <person name="Bonometti L."/>
            <person name="Westerberg I."/>
            <person name="Brannstrom I.O."/>
            <person name="Guillou S."/>
            <person name="Cros-Aarteil S."/>
            <person name="Calhoun S."/>
            <person name="Kuo A."/>
            <person name="Mondo S."/>
            <person name="Pangilinan J."/>
            <person name="Riley R."/>
            <person name="Labutti K."/>
            <person name="Andreopoulos B."/>
            <person name="Lipzen A."/>
            <person name="Chen C."/>
            <person name="Yanf M."/>
            <person name="Daum C."/>
            <person name="Ng V."/>
            <person name="Clum A."/>
            <person name="Steindorff A."/>
            <person name="Ohm R."/>
            <person name="Martin F."/>
            <person name="Silar P."/>
            <person name="Natvig D."/>
            <person name="Lalanne C."/>
            <person name="Gautier V."/>
            <person name="Ament-Velasquez S.L."/>
            <person name="Kruys A."/>
            <person name="Hutchinson M.I."/>
            <person name="Powell A.J."/>
            <person name="Barry K."/>
            <person name="Miller A.N."/>
            <person name="Grigoriev I.V."/>
            <person name="Debuchy R."/>
            <person name="Gladieux P."/>
            <person name="Thoren M.H."/>
            <person name="Johannesson H."/>
        </authorList>
    </citation>
    <scope>NUCLEOTIDE SEQUENCE</scope>
    <source>
        <strain evidence="2">CBS 955.72</strain>
    </source>
</reference>
<keyword evidence="3" id="KW-1185">Reference proteome</keyword>
<keyword evidence="1" id="KW-0812">Transmembrane</keyword>
<keyword evidence="1" id="KW-0472">Membrane</keyword>
<dbReference type="InterPro" id="IPR009072">
    <property type="entry name" value="Histone-fold"/>
</dbReference>
<dbReference type="GO" id="GO:0046982">
    <property type="term" value="F:protein heterodimerization activity"/>
    <property type="evidence" value="ECO:0007669"/>
    <property type="project" value="InterPro"/>
</dbReference>
<sequence length="69" mass="8070">KAPFQRLIYKILHDIPYYRQFRIQSAILFVLLLSSIVIITNILGSNLYVIHAKRVTIIKKDMELVRTLG</sequence>
<evidence type="ECO:0000313" key="3">
    <source>
        <dbReference type="Proteomes" id="UP001275084"/>
    </source>
</evidence>
<comment type="caution">
    <text evidence="2">The sequence shown here is derived from an EMBL/GenBank/DDBJ whole genome shotgun (WGS) entry which is preliminary data.</text>
</comment>
<dbReference type="AlphaFoldDB" id="A0AAJ0M7L4"/>
<dbReference type="EMBL" id="JAUIQD010000010">
    <property type="protein sequence ID" value="KAK3338683.1"/>
    <property type="molecule type" value="Genomic_DNA"/>
</dbReference>
<organism evidence="2 3">
    <name type="scientific">Lasiosphaeria hispida</name>
    <dbReference type="NCBI Taxonomy" id="260671"/>
    <lineage>
        <taxon>Eukaryota</taxon>
        <taxon>Fungi</taxon>
        <taxon>Dikarya</taxon>
        <taxon>Ascomycota</taxon>
        <taxon>Pezizomycotina</taxon>
        <taxon>Sordariomycetes</taxon>
        <taxon>Sordariomycetidae</taxon>
        <taxon>Sordariales</taxon>
        <taxon>Lasiosphaeriaceae</taxon>
        <taxon>Lasiosphaeria</taxon>
    </lineage>
</organism>
<feature type="transmembrane region" description="Helical" evidence="1">
    <location>
        <begin position="26"/>
        <end position="50"/>
    </location>
</feature>